<dbReference type="EMBL" id="JABEBT010000005">
    <property type="protein sequence ID" value="KAF7639463.1"/>
    <property type="molecule type" value="Genomic_DNA"/>
</dbReference>
<reference evidence="2" key="1">
    <citation type="journal article" date="2020" name="Ecol. Evol.">
        <title>Genome structure and content of the rice root-knot nematode (Meloidogyne graminicola).</title>
        <authorList>
            <person name="Phan N.T."/>
            <person name="Danchin E.G.J."/>
            <person name="Klopp C."/>
            <person name="Perfus-Barbeoch L."/>
            <person name="Kozlowski D.K."/>
            <person name="Koutsovoulos G.D."/>
            <person name="Lopez-Roques C."/>
            <person name="Bouchez O."/>
            <person name="Zahm M."/>
            <person name="Besnard G."/>
            <person name="Bellafiore S."/>
        </authorList>
    </citation>
    <scope>NUCLEOTIDE SEQUENCE</scope>
    <source>
        <strain evidence="2">VN-18</strain>
    </source>
</reference>
<protein>
    <submittedName>
        <fullName evidence="2">Uncharacterized protein</fullName>
    </submittedName>
</protein>
<comment type="caution">
    <text evidence="2">The sequence shown here is derived from an EMBL/GenBank/DDBJ whole genome shotgun (WGS) entry which is preliminary data.</text>
</comment>
<organism evidence="2 3">
    <name type="scientific">Meloidogyne graminicola</name>
    <dbReference type="NCBI Taxonomy" id="189291"/>
    <lineage>
        <taxon>Eukaryota</taxon>
        <taxon>Metazoa</taxon>
        <taxon>Ecdysozoa</taxon>
        <taxon>Nematoda</taxon>
        <taxon>Chromadorea</taxon>
        <taxon>Rhabditida</taxon>
        <taxon>Tylenchina</taxon>
        <taxon>Tylenchomorpha</taxon>
        <taxon>Tylenchoidea</taxon>
        <taxon>Meloidogynidae</taxon>
        <taxon>Meloidogyninae</taxon>
        <taxon>Meloidogyne</taxon>
    </lineage>
</organism>
<keyword evidence="1" id="KW-0472">Membrane</keyword>
<accession>A0A8T0A3C0</accession>
<keyword evidence="1" id="KW-0812">Transmembrane</keyword>
<dbReference type="AlphaFoldDB" id="A0A8T0A3C0"/>
<keyword evidence="1" id="KW-1133">Transmembrane helix</keyword>
<name>A0A8T0A3C0_9BILA</name>
<evidence type="ECO:0000256" key="1">
    <source>
        <dbReference type="SAM" id="Phobius"/>
    </source>
</evidence>
<sequence>MFSLYSQSLHLFVHFALMLLISIRIKLT</sequence>
<proteinExistence type="predicted"/>
<keyword evidence="3" id="KW-1185">Reference proteome</keyword>
<evidence type="ECO:0000313" key="3">
    <source>
        <dbReference type="Proteomes" id="UP000605970"/>
    </source>
</evidence>
<gene>
    <name evidence="2" type="ORF">Mgra_00001140</name>
</gene>
<feature type="transmembrane region" description="Helical" evidence="1">
    <location>
        <begin position="6"/>
        <end position="25"/>
    </location>
</feature>
<dbReference type="Proteomes" id="UP000605970">
    <property type="component" value="Unassembled WGS sequence"/>
</dbReference>
<evidence type="ECO:0000313" key="2">
    <source>
        <dbReference type="EMBL" id="KAF7639463.1"/>
    </source>
</evidence>